<keyword evidence="2" id="KW-1185">Reference proteome</keyword>
<proteinExistence type="predicted"/>
<evidence type="ECO:0000313" key="1">
    <source>
        <dbReference type="EMBL" id="CAD7642572.1"/>
    </source>
</evidence>
<accession>A0A7R9LKE3</accession>
<protein>
    <recommendedName>
        <fullName evidence="3">F-box domain-containing protein</fullName>
    </recommendedName>
</protein>
<dbReference type="OrthoDB" id="6525817at2759"/>
<dbReference type="InterPro" id="IPR036047">
    <property type="entry name" value="F-box-like_dom_sf"/>
</dbReference>
<dbReference type="EMBL" id="OC882066">
    <property type="protein sequence ID" value="CAD7642572.1"/>
    <property type="molecule type" value="Genomic_DNA"/>
</dbReference>
<dbReference type="EMBL" id="CAJPIZ010027491">
    <property type="protein sequence ID" value="CAG2119260.1"/>
    <property type="molecule type" value="Genomic_DNA"/>
</dbReference>
<reference evidence="1" key="1">
    <citation type="submission" date="2020-11" db="EMBL/GenBank/DDBJ databases">
        <authorList>
            <person name="Tran Van P."/>
        </authorList>
    </citation>
    <scope>NUCLEOTIDE SEQUENCE</scope>
</reference>
<name>A0A7R9LKE3_9ACAR</name>
<feature type="non-terminal residue" evidence="1">
    <location>
        <position position="1"/>
    </location>
</feature>
<gene>
    <name evidence="1" type="ORF">OSB1V03_LOCUS19209</name>
</gene>
<organism evidence="1">
    <name type="scientific">Medioppia subpectinata</name>
    <dbReference type="NCBI Taxonomy" id="1979941"/>
    <lineage>
        <taxon>Eukaryota</taxon>
        <taxon>Metazoa</taxon>
        <taxon>Ecdysozoa</taxon>
        <taxon>Arthropoda</taxon>
        <taxon>Chelicerata</taxon>
        <taxon>Arachnida</taxon>
        <taxon>Acari</taxon>
        <taxon>Acariformes</taxon>
        <taxon>Sarcoptiformes</taxon>
        <taxon>Oribatida</taxon>
        <taxon>Brachypylina</taxon>
        <taxon>Oppioidea</taxon>
        <taxon>Oppiidae</taxon>
        <taxon>Medioppia</taxon>
    </lineage>
</organism>
<dbReference type="AlphaFoldDB" id="A0A7R9LKE3"/>
<dbReference type="SUPFAM" id="SSF81383">
    <property type="entry name" value="F-box domain"/>
    <property type="match status" value="1"/>
</dbReference>
<dbReference type="Proteomes" id="UP000759131">
    <property type="component" value="Unassembled WGS sequence"/>
</dbReference>
<sequence length="110" mass="12968">MHVIRNITMETIIDHGADHQMGDQIFGNELILEKVLSCLSVKELLRNACRVNHFWHSVCHKVVDSRTQMDHLFQLYRIGRQHNMGNNCRNRETHLAEDRAYDYVNDCFEA</sequence>
<evidence type="ECO:0000313" key="2">
    <source>
        <dbReference type="Proteomes" id="UP000759131"/>
    </source>
</evidence>
<evidence type="ECO:0008006" key="3">
    <source>
        <dbReference type="Google" id="ProtNLM"/>
    </source>
</evidence>